<name>A0A7W9W6I9_ARMRO</name>
<dbReference type="AlphaFoldDB" id="A0A7W9W6I9"/>
<dbReference type="GO" id="GO:0051301">
    <property type="term" value="P:cell division"/>
    <property type="evidence" value="ECO:0007669"/>
    <property type="project" value="UniProtKB-KW"/>
</dbReference>
<sequence length="388" mass="43098">MMIKRWLTPLRQRLWRIEESAIRLQELQTAVAALASQNAQLLEQTAQLTAQGAELRTELARLHAHQEASTTGRRAEFEALLHELSQAQARATWAEQAAARLHQAWDADSPTREATRTALGRIEARQVAPRPTTTLHDAEFQVFSQFGEDGILAWLLTLIPPRSRFFVEFGIEDYTQSNTRFLLSAGWSWSGLVLEGNPEAVAALRQQSIAQWHELGIVEAFITRENINSLLEANGAAGEIGVLSIDIDGNDYWVWEAITGTTADIVVIEFNYRFGPEKAVVVPYDPAFVKRDAHPSGIYFGASLAALCALGERKGYAFVGCSESGVNAFFVRRERLCPPLRALTSTEGYRAGRHAELLQDGVPTHASFEQQHALLMGLPLIDLSHERT</sequence>
<protein>
    <submittedName>
        <fullName evidence="2">Cell division protein FtsB</fullName>
    </submittedName>
</protein>
<dbReference type="RefSeq" id="WP_184194353.1">
    <property type="nucleotide sequence ID" value="NZ_JACHGW010000002.1"/>
</dbReference>
<reference evidence="2 3" key="1">
    <citation type="submission" date="2020-08" db="EMBL/GenBank/DDBJ databases">
        <title>Genomic Encyclopedia of Type Strains, Phase IV (KMG-IV): sequencing the most valuable type-strain genomes for metagenomic binning, comparative biology and taxonomic classification.</title>
        <authorList>
            <person name="Goeker M."/>
        </authorList>
    </citation>
    <scope>NUCLEOTIDE SEQUENCE [LARGE SCALE GENOMIC DNA]</scope>
    <source>
        <strain evidence="2 3">DSM 23562</strain>
    </source>
</reference>
<dbReference type="EMBL" id="JACHGW010000002">
    <property type="protein sequence ID" value="MBB6050085.1"/>
    <property type="molecule type" value="Genomic_DNA"/>
</dbReference>
<evidence type="ECO:0000256" key="1">
    <source>
        <dbReference type="SAM" id="Coils"/>
    </source>
</evidence>
<accession>A0A7W9W6I9</accession>
<comment type="caution">
    <text evidence="2">The sequence shown here is derived from an EMBL/GenBank/DDBJ whole genome shotgun (WGS) entry which is preliminary data.</text>
</comment>
<feature type="coiled-coil region" evidence="1">
    <location>
        <begin position="17"/>
        <end position="51"/>
    </location>
</feature>
<keyword evidence="2" id="KW-0132">Cell division</keyword>
<keyword evidence="1" id="KW-0175">Coiled coil</keyword>
<keyword evidence="3" id="KW-1185">Reference proteome</keyword>
<dbReference type="Proteomes" id="UP000520814">
    <property type="component" value="Unassembled WGS sequence"/>
</dbReference>
<proteinExistence type="predicted"/>
<organism evidence="2 3">
    <name type="scientific">Armatimonas rosea</name>
    <dbReference type="NCBI Taxonomy" id="685828"/>
    <lineage>
        <taxon>Bacteria</taxon>
        <taxon>Bacillati</taxon>
        <taxon>Armatimonadota</taxon>
        <taxon>Armatimonadia</taxon>
        <taxon>Armatimonadales</taxon>
        <taxon>Armatimonadaceae</taxon>
        <taxon>Armatimonas</taxon>
    </lineage>
</organism>
<keyword evidence="2" id="KW-0131">Cell cycle</keyword>
<gene>
    <name evidence="2" type="ORF">HNQ39_001876</name>
</gene>
<evidence type="ECO:0000313" key="2">
    <source>
        <dbReference type="EMBL" id="MBB6050085.1"/>
    </source>
</evidence>
<evidence type="ECO:0000313" key="3">
    <source>
        <dbReference type="Proteomes" id="UP000520814"/>
    </source>
</evidence>